<dbReference type="EMBL" id="JPRF03000002">
    <property type="protein sequence ID" value="OEV38953.1"/>
    <property type="molecule type" value="Genomic_DNA"/>
</dbReference>
<protein>
    <submittedName>
        <fullName evidence="3">Uncharacterized protein</fullName>
    </submittedName>
</protein>
<reference evidence="2" key="1">
    <citation type="journal article" date="2014" name="Int. J. Syst. Evol. Microbiol.">
        <title>Complete genome sequence of Corynebacterium casei LMG S-19264T (=DSM 44701T), isolated from a smear-ripened cheese.</title>
        <authorList>
            <consortium name="US DOE Joint Genome Institute (JGI-PGF)"/>
            <person name="Walter F."/>
            <person name="Albersmeier A."/>
            <person name="Kalinowski J."/>
            <person name="Ruckert C."/>
        </authorList>
    </citation>
    <scope>NUCLEOTIDE SEQUENCE</scope>
    <source>
        <strain evidence="2">JCM 4434</strain>
    </source>
</reference>
<dbReference type="Proteomes" id="UP000037395">
    <property type="component" value="Unassembled WGS sequence"/>
</dbReference>
<dbReference type="PANTHER" id="PTHR11102">
    <property type="entry name" value="SEL-1-LIKE PROTEIN"/>
    <property type="match status" value="1"/>
</dbReference>
<dbReference type="EMBL" id="BMUB01000043">
    <property type="protein sequence ID" value="GGV07092.1"/>
    <property type="molecule type" value="Genomic_DNA"/>
</dbReference>
<feature type="compositionally biased region" description="Low complexity" evidence="1">
    <location>
        <begin position="205"/>
        <end position="232"/>
    </location>
</feature>
<dbReference type="AlphaFoldDB" id="A0A1E7NEN8"/>
<dbReference type="KEGG" id="kau:B6264_29980"/>
<dbReference type="InterPro" id="IPR019734">
    <property type="entry name" value="TPR_rpt"/>
</dbReference>
<evidence type="ECO:0000313" key="2">
    <source>
        <dbReference type="EMBL" id="GGV07092.1"/>
    </source>
</evidence>
<accession>A0A1E7NEN8</accession>
<gene>
    <name evidence="2" type="ORF">GCM10010502_72780</name>
    <name evidence="3" type="ORF">HS99_0017720</name>
</gene>
<dbReference type="SMART" id="SM00028">
    <property type="entry name" value="TPR"/>
    <property type="match status" value="4"/>
</dbReference>
<evidence type="ECO:0000313" key="4">
    <source>
        <dbReference type="Proteomes" id="UP000037395"/>
    </source>
</evidence>
<dbReference type="InterPro" id="IPR050767">
    <property type="entry name" value="Sel1_AlgK"/>
</dbReference>
<reference evidence="3 4" key="2">
    <citation type="submission" date="2014-07" db="EMBL/GenBank/DDBJ databases">
        <authorList>
            <person name="Zhang J.E."/>
            <person name="Yang H."/>
            <person name="Guo J."/>
            <person name="Deng Z."/>
            <person name="Luo H."/>
            <person name="Luo M."/>
            <person name="Zhao B."/>
        </authorList>
    </citation>
    <scope>NUCLEOTIDE SEQUENCE [LARGE SCALE GENOMIC DNA]</scope>
    <source>
        <strain evidence="3">ATCC 10762</strain>
        <strain evidence="4">ATCC 10762 / DSM 40127 / CCM 3239 / JCM 4008 / LMG 5968 / NBRC 12843 / NCIMB 8234 / A-377</strain>
    </source>
</reference>
<evidence type="ECO:0000256" key="1">
    <source>
        <dbReference type="SAM" id="MobiDB-lite"/>
    </source>
</evidence>
<dbReference type="SUPFAM" id="SSF81901">
    <property type="entry name" value="HCP-like"/>
    <property type="match status" value="3"/>
</dbReference>
<reference evidence="3" key="3">
    <citation type="submission" date="2016-08" db="EMBL/GenBank/DDBJ databases">
        <title>Sequencing, Assembly and Comparative Genomics of S. aureofaciens ATCC 10762.</title>
        <authorList>
            <person name="Gradnigo J.S."/>
            <person name="Johnson N."/>
            <person name="Somerville G.A."/>
        </authorList>
    </citation>
    <scope>NUCLEOTIDE SEQUENCE [LARGE SCALE GENOMIC DNA]</scope>
    <source>
        <strain evidence="3">ATCC 10762</strain>
    </source>
</reference>
<dbReference type="Pfam" id="PF08238">
    <property type="entry name" value="Sel1"/>
    <property type="match status" value="4"/>
</dbReference>
<organism evidence="3 4">
    <name type="scientific">Kitasatospora aureofaciens</name>
    <name type="common">Streptomyces aureofaciens</name>
    <dbReference type="NCBI Taxonomy" id="1894"/>
    <lineage>
        <taxon>Bacteria</taxon>
        <taxon>Bacillati</taxon>
        <taxon>Actinomycetota</taxon>
        <taxon>Actinomycetes</taxon>
        <taxon>Kitasatosporales</taxon>
        <taxon>Streptomycetaceae</taxon>
        <taxon>Kitasatospora</taxon>
    </lineage>
</organism>
<evidence type="ECO:0000313" key="3">
    <source>
        <dbReference type="EMBL" id="OEV38953.1"/>
    </source>
</evidence>
<dbReference type="InterPro" id="IPR011990">
    <property type="entry name" value="TPR-like_helical_dom_sf"/>
</dbReference>
<sequence>MVGRPKKAVAEGAVARELAEYLEGLRARCGKTYAQMSEESSPRVSVATFSRASSGKRRPQLGVVRAFVRACGATPAELRKAERLWRGTPTRAAGQREHQPVVRWREPESLGEPQHLAEIMRTARKLSGSPSLRVMEERAADLGLRLSKSTLGEALGAGAAVPTERVFCGFMQMISGFAGSPASWYGAAVWGELWKRAAARRRPRTVASPSAAAPAWASPAAASAAEGNGRSSAVRRGRGGPPQVWVRPGPLRELRDWLHELLLKAGTPSLAEVAEAVRLDDSLESAPGKDVVRRLLRSSAPGALGDTVAVAVVLARMAGENPVAVSEKTGGLWVRAKAEAPYGIALSEVGDPLALGVRKAFSVPAADGPLPVLPPYVRREHDHAIGEAVRRTVDGQSAMVLARGHRATGTTRTCWEALSEVPGTWRFWSPADPSRPELVVKALSQAGPNSVVWLDRIERFLDPVQCHLAGDVHAELRELLHDAGRAPVLVIGTISADAGVLTRANGQTPGADTAVRTLIEDSAVDVPNRFTAGELALLADTAGRDPRLALASAEALGAVARFLSADRNPSPLIEPQNFLTAVDQGDTHTLLMGGALLQQSGRLGEAAIWYQRAAEAGDAQALEPAAEMLTENGTSYEAVRWLRMLAEAGDADAAVTAARRLLREGRDDEAVEHYRLAAVIDGTSRTLRPAAALMRRTGQVDQAVRWLRDLAAKGNPVALREAAHLLWEEGDTTRSLRFYAEAGAAGDVEAWRDAAEHLQGLGRDDEAIVMYQTAVNNGDELSVLPLADLLATVGLQDKALEIYIGAAEKKVKATEDKTEVKPNMAAIRRAAALYRLTERPDEALHWFRKATEYGDMTAFMQIGLILRGKCDIAGEAADPEVVDCAVTAFTKAAGVGEQHAHREAAWILLKYRGWAAAATWLQSRVAAGDRRALREMADFLRETGRTEQALEWYAKAAEQGSRSSASHVLRIRAQGALECATADRFPGEDDPRSNRSD</sequence>
<feature type="region of interest" description="Disordered" evidence="1">
    <location>
        <begin position="205"/>
        <end position="247"/>
    </location>
</feature>
<reference evidence="2" key="5">
    <citation type="submission" date="2020-09" db="EMBL/GenBank/DDBJ databases">
        <authorList>
            <person name="Sun Q."/>
            <person name="Ohkuma M."/>
        </authorList>
    </citation>
    <scope>NUCLEOTIDE SEQUENCE</scope>
    <source>
        <strain evidence="2">JCM 4434</strain>
    </source>
</reference>
<accession>A0A8H9LZC5</accession>
<dbReference type="Gene3D" id="1.25.40.10">
    <property type="entry name" value="Tetratricopeptide repeat domain"/>
    <property type="match status" value="2"/>
</dbReference>
<comment type="caution">
    <text evidence="3">The sequence shown here is derived from an EMBL/GenBank/DDBJ whole genome shotgun (WGS) entry which is preliminary data.</text>
</comment>
<proteinExistence type="predicted"/>
<dbReference type="InterPro" id="IPR006597">
    <property type="entry name" value="Sel1-like"/>
</dbReference>
<dbReference type="OrthoDB" id="3964962at2"/>
<dbReference type="Pfam" id="PF13560">
    <property type="entry name" value="HTH_31"/>
    <property type="match status" value="1"/>
</dbReference>
<keyword evidence="4" id="KW-1185">Reference proteome</keyword>
<reference evidence="4" key="4">
    <citation type="submission" date="2016-08" db="EMBL/GenBank/DDBJ databases">
        <title>Sequencing, assembly and comparative genomics of S. aureofaciens ATCC 10762.</title>
        <authorList>
            <person name="Gradnigo J.S."/>
            <person name="Johnson N."/>
            <person name="Somerville G.A."/>
        </authorList>
    </citation>
    <scope>NUCLEOTIDE SEQUENCE [LARGE SCALE GENOMIC DNA]</scope>
    <source>
        <strain evidence="4">ATCC 10762 / DSM 40127 / CCM 3239 / JCM 4008 / LMG 5968 / NBRC 12843 / NCIMB 8234 / A-377</strain>
    </source>
</reference>
<dbReference type="Proteomes" id="UP000610124">
    <property type="component" value="Unassembled WGS sequence"/>
</dbReference>
<name>A0A1E7NEN8_KITAU</name>
<dbReference type="PANTHER" id="PTHR11102:SF160">
    <property type="entry name" value="ERAD-ASSOCIATED E3 UBIQUITIN-PROTEIN LIGASE COMPONENT HRD3"/>
    <property type="match status" value="1"/>
</dbReference>